<sequence length="142" mass="16385">MNKSDILLNSINAFYILPENRTILKELLNKTGGISLRNLEWFITNYSKKNNLTYKTRDGKLFSVHCAYKSSLDGYSKKLFDPFCRSNKMQYIVPGTSDKISTTVAQLNFIRWCIKNSVVDYIRNHHSDLFNKGGILQKVIPV</sequence>
<dbReference type="EMBL" id="MN739457">
    <property type="protein sequence ID" value="QHT05655.1"/>
    <property type="molecule type" value="Genomic_DNA"/>
</dbReference>
<proteinExistence type="predicted"/>
<dbReference type="AlphaFoldDB" id="A0A6C0CQB6"/>
<accession>A0A6C0CQB6</accession>
<evidence type="ECO:0000313" key="1">
    <source>
        <dbReference type="EMBL" id="QHT05655.1"/>
    </source>
</evidence>
<name>A0A6C0CQB6_9ZZZZ</name>
<reference evidence="1" key="1">
    <citation type="journal article" date="2020" name="Nature">
        <title>Giant virus diversity and host interactions through global metagenomics.</title>
        <authorList>
            <person name="Schulz F."/>
            <person name="Roux S."/>
            <person name="Paez-Espino D."/>
            <person name="Jungbluth S."/>
            <person name="Walsh D.A."/>
            <person name="Denef V.J."/>
            <person name="McMahon K.D."/>
            <person name="Konstantinidis K.T."/>
            <person name="Eloe-Fadrosh E.A."/>
            <person name="Kyrpides N.C."/>
            <person name="Woyke T."/>
        </authorList>
    </citation>
    <scope>NUCLEOTIDE SEQUENCE</scope>
    <source>
        <strain evidence="1">GVMAG-M-3300021389-45</strain>
    </source>
</reference>
<dbReference type="Pfam" id="PF23827">
    <property type="entry name" value="DUF7197"/>
    <property type="match status" value="1"/>
</dbReference>
<organism evidence="1">
    <name type="scientific">viral metagenome</name>
    <dbReference type="NCBI Taxonomy" id="1070528"/>
    <lineage>
        <taxon>unclassified sequences</taxon>
        <taxon>metagenomes</taxon>
        <taxon>organismal metagenomes</taxon>
    </lineage>
</organism>
<protein>
    <submittedName>
        <fullName evidence="1">Uncharacterized protein</fullName>
    </submittedName>
</protein>
<dbReference type="InterPro" id="IPR055621">
    <property type="entry name" value="DUF7197"/>
</dbReference>